<accession>A0A430HGX8</accession>
<evidence type="ECO:0000313" key="1">
    <source>
        <dbReference type="EMBL" id="RSZ56752.1"/>
    </source>
</evidence>
<dbReference type="OrthoDB" id="8762812at2"/>
<proteinExistence type="predicted"/>
<gene>
    <name evidence="1" type="ORF">EJB06_22690</name>
</gene>
<dbReference type="Proteomes" id="UP000278085">
    <property type="component" value="Unassembled WGS sequence"/>
</dbReference>
<reference evidence="1 2" key="1">
    <citation type="submission" date="2018-12" db="EMBL/GenBank/DDBJ databases">
        <authorList>
            <person name="Yang E."/>
        </authorList>
    </citation>
    <scope>NUCLEOTIDE SEQUENCE [LARGE SCALE GENOMIC DNA]</scope>
    <source>
        <strain evidence="1 2">SOD</strain>
    </source>
</reference>
<dbReference type="AlphaFoldDB" id="A0A430HGX8"/>
<keyword evidence="2" id="KW-1185">Reference proteome</keyword>
<comment type="caution">
    <text evidence="1">The sequence shown here is derived from an EMBL/GenBank/DDBJ whole genome shotgun (WGS) entry which is preliminary data.</text>
</comment>
<sequence>MRIAGLFFIPATVVDFTFLKDRSMEKQENTKLFAFKLAEKKEKQANPAPQWKLRDGVASAGCSGEEHRADGYWGHDLGVWC</sequence>
<protein>
    <submittedName>
        <fullName evidence="1">Uncharacterized protein</fullName>
    </submittedName>
</protein>
<organism evidence="1 2">
    <name type="scientific">Massilia atriviolacea</name>
    <dbReference type="NCBI Taxonomy" id="2495579"/>
    <lineage>
        <taxon>Bacteria</taxon>
        <taxon>Pseudomonadati</taxon>
        <taxon>Pseudomonadota</taxon>
        <taxon>Betaproteobacteria</taxon>
        <taxon>Burkholderiales</taxon>
        <taxon>Oxalobacteraceae</taxon>
        <taxon>Telluria group</taxon>
        <taxon>Massilia</taxon>
    </lineage>
</organism>
<name>A0A430HGX8_9BURK</name>
<dbReference type="EMBL" id="RXLQ01000013">
    <property type="protein sequence ID" value="RSZ56752.1"/>
    <property type="molecule type" value="Genomic_DNA"/>
</dbReference>
<evidence type="ECO:0000313" key="2">
    <source>
        <dbReference type="Proteomes" id="UP000278085"/>
    </source>
</evidence>